<name>A0ABQ4PCT4_SHECO</name>
<comment type="caution">
    <text evidence="1">The sequence shown here is derived from an EMBL/GenBank/DDBJ whole genome shotgun (WGS) entry which is preliminary data.</text>
</comment>
<evidence type="ECO:0000313" key="2">
    <source>
        <dbReference type="Proteomes" id="UP000773469"/>
    </source>
</evidence>
<protein>
    <submittedName>
        <fullName evidence="1">Uncharacterized protein</fullName>
    </submittedName>
</protein>
<dbReference type="EMBL" id="BPEU01000031">
    <property type="protein sequence ID" value="GIU45338.1"/>
    <property type="molecule type" value="Genomic_DNA"/>
</dbReference>
<proteinExistence type="predicted"/>
<accession>A0ABQ4PCT4</accession>
<evidence type="ECO:0000313" key="1">
    <source>
        <dbReference type="EMBL" id="GIU45338.1"/>
    </source>
</evidence>
<reference evidence="1 2" key="1">
    <citation type="submission" date="2021-05" db="EMBL/GenBank/DDBJ databases">
        <title>Molecular characterization for Shewanella algae harboring chromosomal blaOXA-55-like strains isolated from clinical and environment sample.</title>
        <authorList>
            <person name="Ohama Y."/>
            <person name="Aoki K."/>
            <person name="Harada S."/>
            <person name="Moriya K."/>
            <person name="Ishii Y."/>
            <person name="Tateda K."/>
        </authorList>
    </citation>
    <scope>NUCLEOTIDE SEQUENCE [LARGE SCALE GENOMIC DNA]</scope>
    <source>
        <strain evidence="1 2">MBTL60-118</strain>
    </source>
</reference>
<keyword evidence="2" id="KW-1185">Reference proteome</keyword>
<sequence length="83" mass="9221">MDKRREATSELEDLVSNSFFDSAGKSKPLSVSCQNCDRLTVIEGETICFKGGEIIRLTPYESDTNKLSLLCDGWKTVNTKKTA</sequence>
<gene>
    <name evidence="1" type="ORF">TUM3794_35420</name>
</gene>
<dbReference type="Proteomes" id="UP000773469">
    <property type="component" value="Unassembled WGS sequence"/>
</dbReference>
<organism evidence="1 2">
    <name type="scientific">Shewanella colwelliana</name>
    <name type="common">Alteromonas colwelliana</name>
    <dbReference type="NCBI Taxonomy" id="23"/>
    <lineage>
        <taxon>Bacteria</taxon>
        <taxon>Pseudomonadati</taxon>
        <taxon>Pseudomonadota</taxon>
        <taxon>Gammaproteobacteria</taxon>
        <taxon>Alteromonadales</taxon>
        <taxon>Shewanellaceae</taxon>
        <taxon>Shewanella</taxon>
    </lineage>
</organism>